<accession>A0A1H0CHP0</accession>
<organism evidence="3 4">
    <name type="scientific">Aureimonas jatrophae</name>
    <dbReference type="NCBI Taxonomy" id="1166073"/>
    <lineage>
        <taxon>Bacteria</taxon>
        <taxon>Pseudomonadati</taxon>
        <taxon>Pseudomonadota</taxon>
        <taxon>Alphaproteobacteria</taxon>
        <taxon>Hyphomicrobiales</taxon>
        <taxon>Aurantimonadaceae</taxon>
        <taxon>Aureimonas</taxon>
    </lineage>
</organism>
<dbReference type="EMBL" id="FNIT01000001">
    <property type="protein sequence ID" value="SDN57407.1"/>
    <property type="molecule type" value="Genomic_DNA"/>
</dbReference>
<feature type="domain" description="TadE-like" evidence="2">
    <location>
        <begin position="16"/>
        <end position="57"/>
    </location>
</feature>
<reference evidence="3 4" key="1">
    <citation type="submission" date="2016-10" db="EMBL/GenBank/DDBJ databases">
        <authorList>
            <person name="de Groot N.N."/>
        </authorList>
    </citation>
    <scope>NUCLEOTIDE SEQUENCE [LARGE SCALE GENOMIC DNA]</scope>
    <source>
        <strain evidence="4">L7-484,KACC 16230,DSM 25025</strain>
    </source>
</reference>
<keyword evidence="4" id="KW-1185">Reference proteome</keyword>
<evidence type="ECO:0000313" key="3">
    <source>
        <dbReference type="EMBL" id="SDN57407.1"/>
    </source>
</evidence>
<dbReference type="RefSeq" id="WP_090667860.1">
    <property type="nucleotide sequence ID" value="NZ_FNIT01000001.1"/>
</dbReference>
<evidence type="ECO:0000259" key="2">
    <source>
        <dbReference type="Pfam" id="PF07811"/>
    </source>
</evidence>
<proteinExistence type="predicted"/>
<dbReference type="AlphaFoldDB" id="A0A1H0CHP0"/>
<feature type="transmembrane region" description="Helical" evidence="1">
    <location>
        <begin position="20"/>
        <end position="43"/>
    </location>
</feature>
<keyword evidence="1" id="KW-0812">Transmembrane</keyword>
<evidence type="ECO:0000313" key="4">
    <source>
        <dbReference type="Proteomes" id="UP000198793"/>
    </source>
</evidence>
<dbReference type="OrthoDB" id="7906840at2"/>
<evidence type="ECO:0000256" key="1">
    <source>
        <dbReference type="SAM" id="Phobius"/>
    </source>
</evidence>
<keyword evidence="1" id="KW-0472">Membrane</keyword>
<dbReference type="InterPro" id="IPR012495">
    <property type="entry name" value="TadE-like_dom"/>
</dbReference>
<gene>
    <name evidence="3" type="ORF">SAMN05192530_101312</name>
</gene>
<name>A0A1H0CHP0_9HYPH</name>
<dbReference type="STRING" id="1166073.SAMN05192530_101312"/>
<dbReference type="Proteomes" id="UP000198793">
    <property type="component" value="Unassembled WGS sequence"/>
</dbReference>
<dbReference type="Pfam" id="PF07811">
    <property type="entry name" value="TadE"/>
    <property type="match status" value="1"/>
</dbReference>
<sequence length="183" mass="19486">MRIAPAAHAYRTDERGVAAIEFAIIGPLLVTLLLGAVTLFELYRASHIAEKATFTTADILSREDTTSTSKISTNRSIFVAMTRHPASDTTFRVTSIKRLGTKFTVCWSDAPSPLVKMIDATIPTAKMPLVADGDTILFVESTVLATPLFASVGLPAMTLANFSAIRSRSGGPIKNESVAAAPC</sequence>
<protein>
    <submittedName>
        <fullName evidence="3">TadE-like protein</fullName>
    </submittedName>
</protein>
<keyword evidence="1" id="KW-1133">Transmembrane helix</keyword>